<feature type="non-terminal residue" evidence="2">
    <location>
        <position position="1"/>
    </location>
</feature>
<proteinExistence type="predicted"/>
<reference evidence="2" key="1">
    <citation type="submission" date="2021-02" db="EMBL/GenBank/DDBJ databases">
        <authorList>
            <person name="Dougan E. K."/>
            <person name="Rhodes N."/>
            <person name="Thang M."/>
            <person name="Chan C."/>
        </authorList>
    </citation>
    <scope>NUCLEOTIDE SEQUENCE</scope>
</reference>
<name>A0A812XI39_9DINO</name>
<keyword evidence="3" id="KW-1185">Reference proteome</keyword>
<dbReference type="Proteomes" id="UP000601435">
    <property type="component" value="Unassembled WGS sequence"/>
</dbReference>
<gene>
    <name evidence="2" type="ORF">SNEC2469_LOCUS21077</name>
</gene>
<comment type="caution">
    <text evidence="2">The sequence shown here is derived from an EMBL/GenBank/DDBJ whole genome shotgun (WGS) entry which is preliminary data.</text>
</comment>
<keyword evidence="1" id="KW-0175">Coiled coil</keyword>
<accession>A0A812XI39</accession>
<protein>
    <submittedName>
        <fullName evidence="2">Uncharacterized protein</fullName>
    </submittedName>
</protein>
<dbReference type="AlphaFoldDB" id="A0A812XI39"/>
<feature type="coiled-coil region" evidence="1">
    <location>
        <begin position="20"/>
        <end position="47"/>
    </location>
</feature>
<organism evidence="2 3">
    <name type="scientific">Symbiodinium necroappetens</name>
    <dbReference type="NCBI Taxonomy" id="1628268"/>
    <lineage>
        <taxon>Eukaryota</taxon>
        <taxon>Sar</taxon>
        <taxon>Alveolata</taxon>
        <taxon>Dinophyceae</taxon>
        <taxon>Suessiales</taxon>
        <taxon>Symbiodiniaceae</taxon>
        <taxon>Symbiodinium</taxon>
    </lineage>
</organism>
<dbReference type="EMBL" id="CAJNJA010037153">
    <property type="protein sequence ID" value="CAE7729507.1"/>
    <property type="molecule type" value="Genomic_DNA"/>
</dbReference>
<evidence type="ECO:0000313" key="3">
    <source>
        <dbReference type="Proteomes" id="UP000601435"/>
    </source>
</evidence>
<sequence length="61" mass="6513">QSFYGRGVPASAAKDAEEVAAQLRAVIDTAAATIARATEELRVLEGRGTRDLRQEAAAERK</sequence>
<evidence type="ECO:0000313" key="2">
    <source>
        <dbReference type="EMBL" id="CAE7729507.1"/>
    </source>
</evidence>
<evidence type="ECO:0000256" key="1">
    <source>
        <dbReference type="SAM" id="Coils"/>
    </source>
</evidence>
<feature type="non-terminal residue" evidence="2">
    <location>
        <position position="61"/>
    </location>
</feature>